<dbReference type="SUPFAM" id="SSF48452">
    <property type="entry name" value="TPR-like"/>
    <property type="match status" value="1"/>
</dbReference>
<sequence>MVCSPNKSALGISGPQKYPNAALNLNLAEYELGNDAAVLQDLQSLLRRFRDDFPDARAAYALILWEQGDRVAAEQEWDRATAADPRYRQLDWITRFRRWPPRLTGVLQRFSESAKVKVK</sequence>
<evidence type="ECO:0008006" key="3">
    <source>
        <dbReference type="Google" id="ProtNLM"/>
    </source>
</evidence>
<dbReference type="Proteomes" id="UP001189429">
    <property type="component" value="Unassembled WGS sequence"/>
</dbReference>
<dbReference type="InterPro" id="IPR011990">
    <property type="entry name" value="TPR-like_helical_dom_sf"/>
</dbReference>
<reference evidence="1" key="1">
    <citation type="submission" date="2023-10" db="EMBL/GenBank/DDBJ databases">
        <authorList>
            <person name="Chen Y."/>
            <person name="Shah S."/>
            <person name="Dougan E. K."/>
            <person name="Thang M."/>
            <person name="Chan C."/>
        </authorList>
    </citation>
    <scope>NUCLEOTIDE SEQUENCE [LARGE SCALE GENOMIC DNA]</scope>
</reference>
<protein>
    <recommendedName>
        <fullName evidence="3">Tetratricopeptide repeat protein</fullName>
    </recommendedName>
</protein>
<accession>A0ABN9RRD9</accession>
<proteinExistence type="predicted"/>
<evidence type="ECO:0000313" key="2">
    <source>
        <dbReference type="Proteomes" id="UP001189429"/>
    </source>
</evidence>
<comment type="caution">
    <text evidence="1">The sequence shown here is derived from an EMBL/GenBank/DDBJ whole genome shotgun (WGS) entry which is preliminary data.</text>
</comment>
<dbReference type="EMBL" id="CAUYUJ010007491">
    <property type="protein sequence ID" value="CAK0820945.1"/>
    <property type="molecule type" value="Genomic_DNA"/>
</dbReference>
<organism evidence="1 2">
    <name type="scientific">Prorocentrum cordatum</name>
    <dbReference type="NCBI Taxonomy" id="2364126"/>
    <lineage>
        <taxon>Eukaryota</taxon>
        <taxon>Sar</taxon>
        <taxon>Alveolata</taxon>
        <taxon>Dinophyceae</taxon>
        <taxon>Prorocentrales</taxon>
        <taxon>Prorocentraceae</taxon>
        <taxon>Prorocentrum</taxon>
    </lineage>
</organism>
<name>A0ABN9RRD9_9DINO</name>
<gene>
    <name evidence="1" type="ORF">PCOR1329_LOCUS22420</name>
</gene>
<dbReference type="Gene3D" id="1.25.40.10">
    <property type="entry name" value="Tetratricopeptide repeat domain"/>
    <property type="match status" value="1"/>
</dbReference>
<keyword evidence="2" id="KW-1185">Reference proteome</keyword>
<evidence type="ECO:0000313" key="1">
    <source>
        <dbReference type="EMBL" id="CAK0820945.1"/>
    </source>
</evidence>